<dbReference type="Pfam" id="PF14486">
    <property type="entry name" value="DUF4432"/>
    <property type="match status" value="1"/>
</dbReference>
<dbReference type="Proteomes" id="UP000515823">
    <property type="component" value="Chromosome"/>
</dbReference>
<dbReference type="EMBL" id="CP060634">
    <property type="protein sequence ID" value="QNM05255.1"/>
    <property type="molecule type" value="Genomic_DNA"/>
</dbReference>
<dbReference type="KEGG" id="qdo:H9Q78_12540"/>
<dbReference type="AlphaFoldDB" id="A0A7G9G373"/>
<dbReference type="InterPro" id="IPR014718">
    <property type="entry name" value="GH-type_carb-bd"/>
</dbReference>
<dbReference type="InterPro" id="IPR027839">
    <property type="entry name" value="DUF4432"/>
</dbReference>
<evidence type="ECO:0000313" key="1">
    <source>
        <dbReference type="EMBL" id="QNM05255.1"/>
    </source>
</evidence>
<accession>A0A7G9G373</accession>
<keyword evidence="2" id="KW-1185">Reference proteome</keyword>
<dbReference type="Gene3D" id="2.70.98.10">
    <property type="match status" value="1"/>
</dbReference>
<proteinExistence type="predicted"/>
<name>A0A7G9G373_9FIRM</name>
<dbReference type="GO" id="GO:0030246">
    <property type="term" value="F:carbohydrate binding"/>
    <property type="evidence" value="ECO:0007669"/>
    <property type="project" value="InterPro"/>
</dbReference>
<organism evidence="1 2">
    <name type="scientific">Qiania dongpingensis</name>
    <dbReference type="NCBI Taxonomy" id="2763669"/>
    <lineage>
        <taxon>Bacteria</taxon>
        <taxon>Bacillati</taxon>
        <taxon>Bacillota</taxon>
        <taxon>Clostridia</taxon>
        <taxon>Lachnospirales</taxon>
        <taxon>Lachnospiraceae</taxon>
        <taxon>Qiania</taxon>
    </lineage>
</organism>
<reference evidence="1 2" key="1">
    <citation type="submission" date="2020-08" db="EMBL/GenBank/DDBJ databases">
        <authorList>
            <person name="Liu C."/>
            <person name="Sun Q."/>
        </authorList>
    </citation>
    <scope>NUCLEOTIDE SEQUENCE [LARGE SCALE GENOMIC DNA]</scope>
    <source>
        <strain evidence="1 2">NSJ-38</strain>
    </source>
</reference>
<protein>
    <submittedName>
        <fullName evidence="1">DUF4432 family protein</fullName>
    </submittedName>
</protein>
<dbReference type="CDD" id="cd09023">
    <property type="entry name" value="Aldose_epim_Ec_c4013"/>
    <property type="match status" value="1"/>
</dbReference>
<evidence type="ECO:0000313" key="2">
    <source>
        <dbReference type="Proteomes" id="UP000515823"/>
    </source>
</evidence>
<sequence>MKVFGRDYTKQELLSYAGNITQIAGVTRKEQIDGNGDGIRFLEVKNGSGMEFSVMENRCMDVNSMSYKGIPLNFLSKNGLVYPLRYLPESSEDTLRHLCGGLFYTCGTQNVGYDCVDAGERQVCHGRIKAMSAVNVAAAAHWAENDYLIELYGEVRETSLFGENIALRRHMQVSMGKPAVKITDELENEGFEERPLMYMYHLNLGFPFADSEMKIYVEPSEKSCRDEWAAPYLSEYRKVEKPQVPGKEICIMHSFREKKQVTTLAFNERLGFGFYIKQDTNVMPFLHEWKTNIAGAYAVGLEPANCHCEGRVNEKKYGTLQTIAPFETVRVETELGILEDREQIEQLIKTSE</sequence>
<dbReference type="RefSeq" id="WP_249302092.1">
    <property type="nucleotide sequence ID" value="NZ_CP060634.1"/>
</dbReference>
<gene>
    <name evidence="1" type="ORF">H9Q78_12540</name>
</gene>